<dbReference type="EMBL" id="GDHF01025734">
    <property type="protein sequence ID" value="JAI26580.1"/>
    <property type="molecule type" value="Transcribed_RNA"/>
</dbReference>
<dbReference type="GO" id="GO:0039694">
    <property type="term" value="P:viral RNA genome replication"/>
    <property type="evidence" value="ECO:0007669"/>
    <property type="project" value="InterPro"/>
</dbReference>
<protein>
    <submittedName>
        <fullName evidence="1">Uncharacterized protein</fullName>
    </submittedName>
</protein>
<gene>
    <name evidence="1" type="ORF">c0_g1_i1</name>
</gene>
<evidence type="ECO:0000313" key="1">
    <source>
        <dbReference type="EMBL" id="JAI26580.1"/>
    </source>
</evidence>
<proteinExistence type="predicted"/>
<dbReference type="GO" id="GO:0003723">
    <property type="term" value="F:RNA binding"/>
    <property type="evidence" value="ECO:0007669"/>
    <property type="project" value="InterPro"/>
</dbReference>
<sequence length="518" mass="60356">MPGIPKMTNWVLLRSSMMETLEIGDTQFDEESNITKFIFNNIELNNMLDQFKQKYTENIEEEQDPKEFDRLDIELKQFSAEELFEKLSQDHFNESYEGITWDGKLLPPCWKELIEVDEDDGNNIDSFYNYFDDNEVIEVTGDKILYDFFQEIKLKWDTLDIPGKQFALFSTKNKKENYSVPEPIKYALGILKKGKTQSDVKGLKQPEYFPIPKRQYMSWFDNLIQKLSAEHSYPREYSFKMVSENHENIPLYMEAQMQLELLNKVVARSNVGILISETTNTFSRLSKSYLAGVGKTGSHARIVILPIRSTYYLGQDTKVHKRRISGLLVRGPMHARATSDRINIVTIEMVNNSFETKFIKKHCLIKFKDGKRLLIRQNAYKKIDAPYLAYVRNSLFNPANLLGDMLSCKMKKVNMTNLTHQADELLRNFESSRFFVDRVTENVLMAVIGNSRDEGYFSMLRKLLMILLNSRRGEISFTFNLDEFCDSVNENLIDNPLSMHFHNSVLYVLAFYVTGSLE</sequence>
<accession>A0A0K8UJQ1</accession>
<dbReference type="Pfam" id="PF00603">
    <property type="entry name" value="Flu_PA"/>
    <property type="match status" value="1"/>
</dbReference>
<name>A0A0K8UJQ1_BACLA</name>
<reference evidence="1" key="1">
    <citation type="submission" date="2015-06" db="EMBL/GenBank/DDBJ databases">
        <authorList>
            <person name="Hoefler B.C."/>
            <person name="Straight P.D."/>
        </authorList>
    </citation>
    <scope>NUCLEOTIDE SEQUENCE</scope>
</reference>
<dbReference type="InterPro" id="IPR001009">
    <property type="entry name" value="PA/PA-X"/>
</dbReference>
<organism evidence="1">
    <name type="scientific">Bactrocera latifrons</name>
    <name type="common">Malaysian fruit fly</name>
    <name type="synonym">Chaetodacus latifrons</name>
    <dbReference type="NCBI Taxonomy" id="174628"/>
    <lineage>
        <taxon>Eukaryota</taxon>
        <taxon>Metazoa</taxon>
        <taxon>Ecdysozoa</taxon>
        <taxon>Arthropoda</taxon>
        <taxon>Hexapoda</taxon>
        <taxon>Insecta</taxon>
        <taxon>Pterygota</taxon>
        <taxon>Neoptera</taxon>
        <taxon>Endopterygota</taxon>
        <taxon>Diptera</taxon>
        <taxon>Brachycera</taxon>
        <taxon>Muscomorpha</taxon>
        <taxon>Tephritoidea</taxon>
        <taxon>Tephritidae</taxon>
        <taxon>Bactrocera</taxon>
        <taxon>Bactrocera</taxon>
    </lineage>
</organism>
<dbReference type="AlphaFoldDB" id="A0A0K8UJQ1"/>